<dbReference type="Proteomes" id="UP000828390">
    <property type="component" value="Unassembled WGS sequence"/>
</dbReference>
<dbReference type="EMBL" id="JAIWYP010000011">
    <property type="protein sequence ID" value="KAH3741985.1"/>
    <property type="molecule type" value="Genomic_DNA"/>
</dbReference>
<organism evidence="1 2">
    <name type="scientific">Dreissena polymorpha</name>
    <name type="common">Zebra mussel</name>
    <name type="synonym">Mytilus polymorpha</name>
    <dbReference type="NCBI Taxonomy" id="45954"/>
    <lineage>
        <taxon>Eukaryota</taxon>
        <taxon>Metazoa</taxon>
        <taxon>Spiralia</taxon>
        <taxon>Lophotrochozoa</taxon>
        <taxon>Mollusca</taxon>
        <taxon>Bivalvia</taxon>
        <taxon>Autobranchia</taxon>
        <taxon>Heteroconchia</taxon>
        <taxon>Euheterodonta</taxon>
        <taxon>Imparidentia</taxon>
        <taxon>Neoheterodontei</taxon>
        <taxon>Myida</taxon>
        <taxon>Dreissenoidea</taxon>
        <taxon>Dreissenidae</taxon>
        <taxon>Dreissena</taxon>
    </lineage>
</organism>
<proteinExistence type="predicted"/>
<keyword evidence="2" id="KW-1185">Reference proteome</keyword>
<comment type="caution">
    <text evidence="1">The sequence shown here is derived from an EMBL/GenBank/DDBJ whole genome shotgun (WGS) entry which is preliminary data.</text>
</comment>
<sequence length="259" mass="29715">MDEKKAILLMIFILHDGATSRLLPPTHAFVNTTRPEDKFPLEKTFLGHGSAIEGKFDDMPTFAMNDLQNKHDGSKRVQALRRLAKRHLDHRALRHGDAISLKNTGMLTEWLSCAGSAGAWCELRPCPGTNSPSFRCDGEVFFIYGRGRNPNQQILTCDTVGLRYRGNYWLSEDEDHSGYYYNTRTCPGNGFIIGDSTWYRCAREKFQIRVEGKGCDHNVEHGDDIQLFAENYFYVAGYNGYRWIYATRTKPLPWKLYIL</sequence>
<reference evidence="1" key="1">
    <citation type="journal article" date="2019" name="bioRxiv">
        <title>The Genome of the Zebra Mussel, Dreissena polymorpha: A Resource for Invasive Species Research.</title>
        <authorList>
            <person name="McCartney M.A."/>
            <person name="Auch B."/>
            <person name="Kono T."/>
            <person name="Mallez S."/>
            <person name="Zhang Y."/>
            <person name="Obille A."/>
            <person name="Becker A."/>
            <person name="Abrahante J.E."/>
            <person name="Garbe J."/>
            <person name="Badalamenti J.P."/>
            <person name="Herman A."/>
            <person name="Mangelson H."/>
            <person name="Liachko I."/>
            <person name="Sullivan S."/>
            <person name="Sone E.D."/>
            <person name="Koren S."/>
            <person name="Silverstein K.A.T."/>
            <person name="Beckman K.B."/>
            <person name="Gohl D.M."/>
        </authorList>
    </citation>
    <scope>NUCLEOTIDE SEQUENCE</scope>
    <source>
        <strain evidence="1">Duluth1</strain>
        <tissue evidence="1">Whole animal</tissue>
    </source>
</reference>
<evidence type="ECO:0000313" key="1">
    <source>
        <dbReference type="EMBL" id="KAH3741985.1"/>
    </source>
</evidence>
<dbReference type="AlphaFoldDB" id="A0A9D4I0F6"/>
<reference evidence="1" key="2">
    <citation type="submission" date="2020-11" db="EMBL/GenBank/DDBJ databases">
        <authorList>
            <person name="McCartney M.A."/>
            <person name="Auch B."/>
            <person name="Kono T."/>
            <person name="Mallez S."/>
            <person name="Becker A."/>
            <person name="Gohl D.M."/>
            <person name="Silverstein K.A.T."/>
            <person name="Koren S."/>
            <person name="Bechman K.B."/>
            <person name="Herman A."/>
            <person name="Abrahante J.E."/>
            <person name="Garbe J."/>
        </authorList>
    </citation>
    <scope>NUCLEOTIDE SEQUENCE</scope>
    <source>
        <strain evidence="1">Duluth1</strain>
        <tissue evidence="1">Whole animal</tissue>
    </source>
</reference>
<gene>
    <name evidence="1" type="ORF">DPMN_048715</name>
</gene>
<accession>A0A9D4I0F6</accession>
<protein>
    <submittedName>
        <fullName evidence="1">Uncharacterized protein</fullName>
    </submittedName>
</protein>
<name>A0A9D4I0F6_DREPO</name>
<evidence type="ECO:0000313" key="2">
    <source>
        <dbReference type="Proteomes" id="UP000828390"/>
    </source>
</evidence>